<feature type="binding site" evidence="11">
    <location>
        <position position="296"/>
    </location>
    <ligand>
        <name>Cu(2+)</name>
        <dbReference type="ChEBI" id="CHEBI:29036"/>
        <label>1</label>
        <note>catalytic</note>
    </ligand>
</feature>
<keyword evidence="11" id="KW-0106">Calcium</keyword>
<dbReference type="GO" id="GO:0005507">
    <property type="term" value="F:copper ion binding"/>
    <property type="evidence" value="ECO:0007669"/>
    <property type="project" value="InterPro"/>
</dbReference>
<keyword evidence="5 11" id="KW-0186">Copper</keyword>
<feature type="binding site" evidence="11">
    <location>
        <position position="226"/>
    </location>
    <ligand>
        <name>Cu(2+)</name>
        <dbReference type="ChEBI" id="CHEBI:29036"/>
        <label>1</label>
        <note>catalytic</note>
    </ligand>
</feature>
<evidence type="ECO:0000256" key="13">
    <source>
        <dbReference type="SAM" id="MobiDB-lite"/>
    </source>
</evidence>
<feature type="disulfide bond" evidence="12">
    <location>
        <begin position="613"/>
        <end position="614"/>
    </location>
</feature>
<dbReference type="Gene3D" id="2.60.120.230">
    <property type="match status" value="1"/>
</dbReference>
<dbReference type="PANTHER" id="PTHR10680:SF14">
    <property type="entry name" value="PEPTIDYL-GLYCINE ALPHA-AMIDATING MONOOXYGENASE"/>
    <property type="match status" value="1"/>
</dbReference>
<dbReference type="GO" id="GO:0016020">
    <property type="term" value="C:membrane"/>
    <property type="evidence" value="ECO:0007669"/>
    <property type="project" value="InterPro"/>
</dbReference>
<keyword evidence="14" id="KW-0472">Membrane</keyword>
<feature type="binding site" evidence="11">
    <location>
        <position position="684"/>
    </location>
    <ligand>
        <name>Zn(2+)</name>
        <dbReference type="ChEBI" id="CHEBI:29105"/>
        <note>catalytic</note>
    </ligand>
</feature>
<feature type="disulfide bond" evidence="12">
    <location>
        <begin position="37"/>
        <end position="177"/>
    </location>
</feature>
<accession>A0A8C1RKW7</accession>
<dbReference type="Gene3D" id="2.120.10.30">
    <property type="entry name" value="TolB, C-terminal domain"/>
    <property type="match status" value="1"/>
</dbReference>
<evidence type="ECO:0000256" key="5">
    <source>
        <dbReference type="ARBA" id="ARBA00023008"/>
    </source>
</evidence>
<dbReference type="InterPro" id="IPR011042">
    <property type="entry name" value="6-blade_b-propeller_TolB-like"/>
</dbReference>
<dbReference type="SUPFAM" id="SSF49742">
    <property type="entry name" value="PHM/PNGase F"/>
    <property type="match status" value="2"/>
</dbReference>
<name>A0A8C1RKW7_CYPCA</name>
<dbReference type="InterPro" id="IPR014784">
    <property type="entry name" value="Cu2_ascorb_mOase-like_C"/>
</dbReference>
<evidence type="ECO:0000256" key="6">
    <source>
        <dbReference type="ARBA" id="ARBA00023033"/>
    </source>
</evidence>
<evidence type="ECO:0000259" key="17">
    <source>
        <dbReference type="Pfam" id="PF03712"/>
    </source>
</evidence>
<dbReference type="Gene3D" id="2.60.120.310">
    <property type="entry name" value="Copper type II, ascorbate-dependent monooxygenase, N-terminal domain"/>
    <property type="match status" value="1"/>
</dbReference>
<feature type="domain" description="Copper type II ascorbate-dependent monooxygenase C-terminal" evidence="17">
    <location>
        <begin position="183"/>
        <end position="328"/>
    </location>
</feature>
<dbReference type="GO" id="GO:0006518">
    <property type="term" value="P:peptide metabolic process"/>
    <property type="evidence" value="ECO:0007669"/>
    <property type="project" value="InterPro"/>
</dbReference>
<keyword evidence="2 11" id="KW-0479">Metal-binding</keyword>
<dbReference type="GO" id="GO:0005576">
    <property type="term" value="C:extracellular region"/>
    <property type="evidence" value="ECO:0007669"/>
    <property type="project" value="TreeGrafter"/>
</dbReference>
<feature type="binding site" evidence="11">
    <location>
        <position position="97"/>
    </location>
    <ligand>
        <name>Cu(2+)</name>
        <dbReference type="ChEBI" id="CHEBI:29036"/>
        <label>1</label>
        <note>catalytic</note>
    </ligand>
</feature>
<evidence type="ECO:0000256" key="9">
    <source>
        <dbReference type="ARBA" id="ARBA00048431"/>
    </source>
</evidence>
<dbReference type="InterPro" id="IPR024548">
    <property type="entry name" value="Cu2_monoox_C"/>
</dbReference>
<evidence type="ECO:0000256" key="10">
    <source>
        <dbReference type="PIRSR" id="PIRSR600720-1"/>
    </source>
</evidence>
<feature type="compositionally biased region" description="Acidic residues" evidence="13">
    <location>
        <begin position="844"/>
        <end position="857"/>
    </location>
</feature>
<dbReference type="GO" id="GO:0004504">
    <property type="term" value="F:peptidylglycine monooxygenase activity"/>
    <property type="evidence" value="ECO:0007669"/>
    <property type="project" value="UniProtKB-EC"/>
</dbReference>
<keyword evidence="6" id="KW-0503">Monooxygenase</keyword>
<evidence type="ECO:0000256" key="12">
    <source>
        <dbReference type="PIRSR" id="PIRSR600720-3"/>
    </source>
</evidence>
<dbReference type="Pfam" id="PF03712">
    <property type="entry name" value="Cu2_monoox_C"/>
    <property type="match status" value="1"/>
</dbReference>
<dbReference type="InterPro" id="IPR036939">
    <property type="entry name" value="Cu2_ascorb_mOase_N_sf"/>
</dbReference>
<dbReference type="InterPro" id="IPR000323">
    <property type="entry name" value="Cu2_ascorb_mOase_N"/>
</dbReference>
<feature type="binding site" evidence="11">
    <location>
        <position position="487"/>
    </location>
    <ligand>
        <name>Ca(2+)</name>
        <dbReference type="ChEBI" id="CHEBI:29108"/>
        <note>structural</note>
    </ligand>
</feature>
<dbReference type="InterPro" id="IPR008977">
    <property type="entry name" value="PHM/PNGase_F_dom_sf"/>
</dbReference>
<keyword evidence="11" id="KW-0862">Zinc</keyword>
<keyword evidence="4" id="KW-0560">Oxidoreductase</keyword>
<keyword evidence="19" id="KW-1185">Reference proteome</keyword>
<feature type="binding site" evidence="11">
    <location>
        <position position="164"/>
    </location>
    <ligand>
        <name>Cu(2+)</name>
        <dbReference type="ChEBI" id="CHEBI:29036"/>
        <label>1</label>
        <note>catalytic</note>
    </ligand>
</feature>
<comment type="cofactor">
    <cofactor evidence="11">
        <name>Cu(2+)</name>
        <dbReference type="ChEBI" id="CHEBI:29036"/>
    </cofactor>
    <text evidence="11">Binds 2 Cu(2+) ions per subunit.</text>
</comment>
<comment type="cofactor">
    <cofactor evidence="11">
        <name>Zn(2+)</name>
        <dbReference type="ChEBI" id="CHEBI:29105"/>
    </cofactor>
    <text evidence="11">Binds one Zn(2+) ion per subunit.</text>
</comment>
<feature type="compositionally biased region" description="Polar residues" evidence="13">
    <location>
        <begin position="438"/>
        <end position="458"/>
    </location>
</feature>
<keyword evidence="8" id="KW-0325">Glycoprotein</keyword>
<evidence type="ECO:0000256" key="11">
    <source>
        <dbReference type="PIRSR" id="PIRSR600720-2"/>
    </source>
</evidence>
<feature type="binding site" evidence="11">
    <location>
        <position position="224"/>
    </location>
    <ligand>
        <name>Cu(2+)</name>
        <dbReference type="ChEBI" id="CHEBI:29036"/>
        <label>1</label>
        <note>catalytic</note>
    </ligand>
</feature>
<feature type="transmembrane region" description="Helical" evidence="14">
    <location>
        <begin position="756"/>
        <end position="779"/>
    </location>
</feature>
<dbReference type="FunFam" id="2.60.120.230:FF:000002">
    <property type="entry name" value="Peptidyl-glycine alpha-amidating monooxygenase B"/>
    <property type="match status" value="1"/>
</dbReference>
<keyword evidence="14" id="KW-0812">Transmembrane</keyword>
<dbReference type="EC" id="1.14.17.3" evidence="1"/>
<evidence type="ECO:0000256" key="14">
    <source>
        <dbReference type="SAM" id="Phobius"/>
    </source>
</evidence>
<evidence type="ECO:0000256" key="4">
    <source>
        <dbReference type="ARBA" id="ARBA00023002"/>
    </source>
</evidence>
<evidence type="ECO:0000313" key="19">
    <source>
        <dbReference type="Proteomes" id="UP000694427"/>
    </source>
</evidence>
<dbReference type="Ensembl" id="ENSCCRT00010129811.1">
    <property type="protein sequence ID" value="ENSCCRP00010116815.1"/>
    <property type="gene ID" value="ENSCCRG00010051104.1"/>
</dbReference>
<evidence type="ECO:0000256" key="2">
    <source>
        <dbReference type="ARBA" id="ARBA00022723"/>
    </source>
</evidence>
<feature type="binding site" evidence="10">
    <location>
        <position position="500"/>
    </location>
    <ligand>
        <name>a protein</name>
        <dbReference type="ChEBI" id="CHEBI:16541"/>
    </ligand>
    <ligandPart>
        <name>C-terminal Xaa-(2S)-2-hydroxyglycine residue</name>
        <dbReference type="ChEBI" id="CHEBI:142768"/>
    </ligandPart>
</feature>
<feature type="disulfide bond" evidence="12">
    <location>
        <begin position="275"/>
        <end position="297"/>
    </location>
</feature>
<dbReference type="Proteomes" id="UP000694427">
    <property type="component" value="Unplaced"/>
</dbReference>
<organism evidence="18 19">
    <name type="scientific">Cyprinus carpio</name>
    <name type="common">Common carp</name>
    <dbReference type="NCBI Taxonomy" id="7962"/>
    <lineage>
        <taxon>Eukaryota</taxon>
        <taxon>Metazoa</taxon>
        <taxon>Chordata</taxon>
        <taxon>Craniata</taxon>
        <taxon>Vertebrata</taxon>
        <taxon>Euteleostomi</taxon>
        <taxon>Actinopterygii</taxon>
        <taxon>Neopterygii</taxon>
        <taxon>Teleostei</taxon>
        <taxon>Ostariophysi</taxon>
        <taxon>Cypriniformes</taxon>
        <taxon>Cyprinidae</taxon>
        <taxon>Cyprininae</taxon>
        <taxon>Cyprinus</taxon>
    </lineage>
</organism>
<feature type="region of interest" description="Disordered" evidence="13">
    <location>
        <begin position="833"/>
        <end position="868"/>
    </location>
</feature>
<comment type="catalytic activity">
    <reaction evidence="9">
        <text>a [peptide]-C-terminal glycine + 2 L-ascorbate + O2 = a [peptide]-C-terminal (2S)-2-hydroxyglycine + 2 monodehydro-L-ascorbate radical + H2O</text>
        <dbReference type="Rhea" id="RHEA:21452"/>
        <dbReference type="Rhea" id="RHEA-COMP:13486"/>
        <dbReference type="Rhea" id="RHEA-COMP:15321"/>
        <dbReference type="ChEBI" id="CHEBI:15377"/>
        <dbReference type="ChEBI" id="CHEBI:15379"/>
        <dbReference type="ChEBI" id="CHEBI:38290"/>
        <dbReference type="ChEBI" id="CHEBI:59513"/>
        <dbReference type="ChEBI" id="CHEBI:137000"/>
        <dbReference type="ChEBI" id="CHEBI:142768"/>
        <dbReference type="EC" id="1.14.17.3"/>
    </reaction>
</comment>
<dbReference type="SUPFAM" id="SSF101898">
    <property type="entry name" value="NHL repeat"/>
    <property type="match status" value="1"/>
</dbReference>
<feature type="binding site" evidence="11">
    <location>
        <position position="551"/>
    </location>
    <ligand>
        <name>Zn(2+)</name>
        <dbReference type="ChEBI" id="CHEBI:29105"/>
        <note>catalytic</note>
    </ligand>
</feature>
<feature type="region of interest" description="Disordered" evidence="13">
    <location>
        <begin position="438"/>
        <end position="466"/>
    </location>
</feature>
<keyword evidence="7 12" id="KW-1015">Disulfide bond</keyword>
<dbReference type="PANTHER" id="PTHR10680">
    <property type="entry name" value="PEPTIDYL-GLYCINE ALPHA-AMIDATING MONOOXYGENASE"/>
    <property type="match status" value="1"/>
</dbReference>
<evidence type="ECO:0000259" key="16">
    <source>
        <dbReference type="Pfam" id="PF01082"/>
    </source>
</evidence>
<evidence type="ECO:0000256" key="7">
    <source>
        <dbReference type="ARBA" id="ARBA00023157"/>
    </source>
</evidence>
<feature type="disulfide bond" evidence="12">
    <location>
        <begin position="104"/>
        <end position="123"/>
    </location>
</feature>
<feature type="binding site" evidence="11">
    <location>
        <position position="685"/>
    </location>
    <ligand>
        <name>Ca(2+)</name>
        <dbReference type="ChEBI" id="CHEBI:29108"/>
        <note>structural</note>
    </ligand>
</feature>
<evidence type="ECO:0000313" key="18">
    <source>
        <dbReference type="Ensembl" id="ENSCCRP00010116815.1"/>
    </source>
</evidence>
<keyword evidence="14" id="KW-1133">Transmembrane helix</keyword>
<evidence type="ECO:0000256" key="3">
    <source>
        <dbReference type="ARBA" id="ARBA00022729"/>
    </source>
</evidence>
<feature type="chain" id="PRO_5034350698" description="peptidylglycine monooxygenase" evidence="15">
    <location>
        <begin position="20"/>
        <end position="868"/>
    </location>
</feature>
<feature type="binding site" evidence="11">
    <location>
        <position position="601"/>
    </location>
    <ligand>
        <name>Zn(2+)</name>
        <dbReference type="ChEBI" id="CHEBI:29105"/>
        <note>catalytic</note>
    </ligand>
</feature>
<keyword evidence="3 15" id="KW-0732">Signal</keyword>
<feature type="domain" description="Copper type II ascorbate-dependent monooxygenase N-terminal" evidence="16">
    <location>
        <begin position="55"/>
        <end position="170"/>
    </location>
</feature>
<proteinExistence type="predicted"/>
<dbReference type="AlphaFoldDB" id="A0A8C1RKW7"/>
<feature type="signal peptide" evidence="15">
    <location>
        <begin position="1"/>
        <end position="19"/>
    </location>
</feature>
<evidence type="ECO:0000256" key="15">
    <source>
        <dbReference type="SAM" id="SignalP"/>
    </source>
</evidence>
<feature type="disulfide bond" evidence="12">
    <location>
        <begin position="209"/>
        <end position="316"/>
    </location>
</feature>
<dbReference type="Pfam" id="PF01082">
    <property type="entry name" value="Cu2_monooxygen"/>
    <property type="match status" value="1"/>
</dbReference>
<sequence length="868" mass="97083">GVNLLKMLLQLVLVNLSECKLNISVKYDRSWSDPNDCSRTRQPFVLSNPYNFSLDIRIPGVIPTESDSYYCMAVPVPTSWEAYIVDFVPHASMDTAHHMILYGCKTPYATQGYWDCGKELGTCRDQAKIMYAWARNAPPTKLPKDVGFKVGGDTRINYFVLQIHYGDATHFRGKYRCTQQPFIAGMYLMMSVDTVIPPGKKVTNADIACTYTSSPMYPFAFRTHTHSLGKVVSGYRVRNGQWTQIGRQSPLLPQAFYPVANTIDVRNGDILAARCVFTGEGRTTNTQIGGTSNDEMCNFYIMYYMDNSHAVPYMNCGDDGSSELFRNIPSEANIPIPVSPDHMMSMKHESLQEPKREEEVLDQGDLYSLLSKLLGEREDVVHMHKYNLAEATRAQKRLMAEIDSIMQKKDLGWPRLGYKTKADAILVRDRVHKFHQLESTVSPSRSRTVPARQPTTGEAQRDQQGAHLVEVSDWPEADLQLGQVSGLALNSKGDLIIFHRGDHVWGINSFINGIYQQKDLGPIQQSTIMVVDPAKGKVLKASGRNMFYMPHGITTDKDDNYWLTDVALHQVKTLKSRNSYFQKFLNSSSDRKRRVPFWIPHSLAFLPDKRELCCFMADTGEFVKEIKKDQFGGEVFAIAYSPAQGIQGRPVTHCQTVYTFSFLFLFDICSVFPLFFLQEFKLPHDIVVTADGSVFVGDAASDSANLKPFPKLPPQHPVATVQKMQEPSQKQPPQPLTAPEEKKTLKSVASQSAQGVSTVIITTLLLVPLVLVIAIGVCIRWKRGRMYSDDCQVKLEPSGSAGGILGKIRGKAAGSLNLGNFFATHKGYTRHGFDRLSTEGSDLEKDEEDGTDSENEEYTAPPAPMSSS</sequence>
<dbReference type="FunFam" id="2.60.120.310:FF:000001">
    <property type="entry name" value="peptidyl-glycine alpha-amidating monooxygenase isoform X1"/>
    <property type="match status" value="1"/>
</dbReference>
<feature type="region of interest" description="Disordered" evidence="13">
    <location>
        <begin position="718"/>
        <end position="744"/>
    </location>
</feature>
<evidence type="ECO:0000256" key="1">
    <source>
        <dbReference type="ARBA" id="ARBA00012689"/>
    </source>
</evidence>
<protein>
    <recommendedName>
        <fullName evidence="1">peptidylglycine monooxygenase</fullName>
        <ecNumber evidence="1">1.14.17.3</ecNumber>
    </recommendedName>
</protein>
<dbReference type="PRINTS" id="PR00790">
    <property type="entry name" value="PAMONOXGNASE"/>
</dbReference>
<reference evidence="18" key="2">
    <citation type="submission" date="2025-09" db="UniProtKB">
        <authorList>
            <consortium name="Ensembl"/>
        </authorList>
    </citation>
    <scope>IDENTIFICATION</scope>
</reference>
<dbReference type="InterPro" id="IPR000720">
    <property type="entry name" value="PHM/PAL"/>
</dbReference>
<evidence type="ECO:0000256" key="8">
    <source>
        <dbReference type="ARBA" id="ARBA00023180"/>
    </source>
</evidence>
<reference evidence="18" key="1">
    <citation type="submission" date="2025-08" db="UniProtKB">
        <authorList>
            <consortium name="Ensembl"/>
        </authorList>
    </citation>
    <scope>IDENTIFICATION</scope>
</reference>
<feature type="binding site" evidence="11">
    <location>
        <position position="98"/>
    </location>
    <ligand>
        <name>Cu(2+)</name>
        <dbReference type="ChEBI" id="CHEBI:29036"/>
        <label>1</label>
        <note>catalytic</note>
    </ligand>
</feature>
<feature type="disulfide bond" evidence="12">
    <location>
        <begin position="71"/>
        <end position="116"/>
    </location>
</feature>